<keyword evidence="3" id="KW-1185">Reference proteome</keyword>
<dbReference type="EMBL" id="UZAH01037335">
    <property type="protein sequence ID" value="VDP49046.1"/>
    <property type="molecule type" value="Genomic_DNA"/>
</dbReference>
<protein>
    <submittedName>
        <fullName evidence="4">Replication initiation protein</fullName>
    </submittedName>
</protein>
<gene>
    <name evidence="2" type="ORF">HPBE_LOCUS25093</name>
</gene>
<evidence type="ECO:0000313" key="3">
    <source>
        <dbReference type="Proteomes" id="UP000050761"/>
    </source>
</evidence>
<proteinExistence type="predicted"/>
<accession>A0A3P8I0E3</accession>
<reference evidence="2 3" key="1">
    <citation type="submission" date="2018-11" db="EMBL/GenBank/DDBJ databases">
        <authorList>
            <consortium name="Pathogen Informatics"/>
        </authorList>
    </citation>
    <scope>NUCLEOTIDE SEQUENCE [LARGE SCALE GENOMIC DNA]</scope>
</reference>
<evidence type="ECO:0000313" key="2">
    <source>
        <dbReference type="EMBL" id="VDP49046.1"/>
    </source>
</evidence>
<dbReference type="WBParaSite" id="HPBE_0002509401-mRNA-1">
    <property type="protein sequence ID" value="HPBE_0002509401-mRNA-1"/>
    <property type="gene ID" value="HPBE_0002509401"/>
</dbReference>
<evidence type="ECO:0000256" key="1">
    <source>
        <dbReference type="SAM" id="MobiDB-lite"/>
    </source>
</evidence>
<sequence length="105" mass="12451">MLLWTARVARLDRVRNDSIRQRFGVTPMYLRRCAKLICDGTATSFAQIMTLSERMVLTLMCPEFDREKWRQQESGPRNEAGQTQKKKQKEKKTPLFKEVEKERTQ</sequence>
<accession>A0A183GQX4</accession>
<organism evidence="3 4">
    <name type="scientific">Heligmosomoides polygyrus</name>
    <name type="common">Parasitic roundworm</name>
    <dbReference type="NCBI Taxonomy" id="6339"/>
    <lineage>
        <taxon>Eukaryota</taxon>
        <taxon>Metazoa</taxon>
        <taxon>Ecdysozoa</taxon>
        <taxon>Nematoda</taxon>
        <taxon>Chromadorea</taxon>
        <taxon>Rhabditida</taxon>
        <taxon>Rhabditina</taxon>
        <taxon>Rhabditomorpha</taxon>
        <taxon>Strongyloidea</taxon>
        <taxon>Heligmosomidae</taxon>
        <taxon>Heligmosomoides</taxon>
    </lineage>
</organism>
<dbReference type="OrthoDB" id="424543at2759"/>
<feature type="compositionally biased region" description="Basic and acidic residues" evidence="1">
    <location>
        <begin position="91"/>
        <end position="105"/>
    </location>
</feature>
<feature type="region of interest" description="Disordered" evidence="1">
    <location>
        <begin position="68"/>
        <end position="105"/>
    </location>
</feature>
<reference evidence="4" key="2">
    <citation type="submission" date="2019-09" db="UniProtKB">
        <authorList>
            <consortium name="WormBaseParasite"/>
        </authorList>
    </citation>
    <scope>IDENTIFICATION</scope>
</reference>
<evidence type="ECO:0000313" key="4">
    <source>
        <dbReference type="WBParaSite" id="HPBE_0002509401-mRNA-1"/>
    </source>
</evidence>
<dbReference type="AlphaFoldDB" id="A0A183GQX4"/>
<dbReference type="Proteomes" id="UP000050761">
    <property type="component" value="Unassembled WGS sequence"/>
</dbReference>
<name>A0A183GQX4_HELPZ</name>